<protein>
    <submittedName>
        <fullName evidence="7">Serine--pyruvate aminotransferase / L-alanine:glyoxylate aminotransferase</fullName>
        <ecNumber evidence="7">2.6.1.44</ecNumber>
        <ecNumber evidence="7">2.6.1.51</ecNumber>
    </submittedName>
</protein>
<dbReference type="InterPro" id="IPR020578">
    <property type="entry name" value="Aminotrans_V_PyrdxlP_BS"/>
</dbReference>
<organism evidence="7">
    <name type="scientific">hydrothermal vent metagenome</name>
    <dbReference type="NCBI Taxonomy" id="652676"/>
    <lineage>
        <taxon>unclassified sequences</taxon>
        <taxon>metagenomes</taxon>
        <taxon>ecological metagenomes</taxon>
    </lineage>
</organism>
<dbReference type="AlphaFoldDB" id="A0A1W1DML4"/>
<accession>A0A1W1DML4</accession>
<reference evidence="7" key="1">
    <citation type="submission" date="2016-10" db="EMBL/GenBank/DDBJ databases">
        <authorList>
            <person name="de Groot N.N."/>
        </authorList>
    </citation>
    <scope>NUCLEOTIDE SEQUENCE</scope>
</reference>
<dbReference type="PROSITE" id="PS00595">
    <property type="entry name" value="AA_TRANSFER_CLASS_5"/>
    <property type="match status" value="1"/>
</dbReference>
<name>A0A1W1DML4_9ZZZZ</name>
<dbReference type="GO" id="GO:0008453">
    <property type="term" value="F:alanine-glyoxylate transaminase activity"/>
    <property type="evidence" value="ECO:0007669"/>
    <property type="project" value="UniProtKB-EC"/>
</dbReference>
<dbReference type="SUPFAM" id="SSF53383">
    <property type="entry name" value="PLP-dependent transferases"/>
    <property type="match status" value="1"/>
</dbReference>
<dbReference type="InterPro" id="IPR024169">
    <property type="entry name" value="SP_NH2Trfase/AEP_transaminase"/>
</dbReference>
<evidence type="ECO:0000313" key="7">
    <source>
        <dbReference type="EMBL" id="SFV82728.1"/>
    </source>
</evidence>
<dbReference type="FunFam" id="3.40.640.10:FF:000027">
    <property type="entry name" value="Serine--pyruvate aminotransferase, mitochondrial"/>
    <property type="match status" value="1"/>
</dbReference>
<dbReference type="PANTHER" id="PTHR21152:SF40">
    <property type="entry name" value="ALANINE--GLYOXYLATE AMINOTRANSFERASE"/>
    <property type="match status" value="1"/>
</dbReference>
<dbReference type="CDD" id="cd06451">
    <property type="entry name" value="AGAT_like"/>
    <property type="match status" value="1"/>
</dbReference>
<evidence type="ECO:0000259" key="6">
    <source>
        <dbReference type="Pfam" id="PF00266"/>
    </source>
</evidence>
<dbReference type="InterPro" id="IPR015421">
    <property type="entry name" value="PyrdxlP-dep_Trfase_major"/>
</dbReference>
<keyword evidence="5" id="KW-0663">Pyridoxal phosphate</keyword>
<dbReference type="Gene3D" id="3.90.1150.10">
    <property type="entry name" value="Aspartate Aminotransferase, domain 1"/>
    <property type="match status" value="1"/>
</dbReference>
<comment type="cofactor">
    <cofactor evidence="1">
        <name>pyridoxal 5'-phosphate</name>
        <dbReference type="ChEBI" id="CHEBI:597326"/>
    </cofactor>
</comment>
<evidence type="ECO:0000256" key="2">
    <source>
        <dbReference type="ARBA" id="ARBA00009236"/>
    </source>
</evidence>
<dbReference type="GO" id="GO:0004760">
    <property type="term" value="F:L-serine-pyruvate transaminase activity"/>
    <property type="evidence" value="ECO:0007669"/>
    <property type="project" value="UniProtKB-EC"/>
</dbReference>
<dbReference type="Pfam" id="PF00266">
    <property type="entry name" value="Aminotran_5"/>
    <property type="match status" value="1"/>
</dbReference>
<dbReference type="InterPro" id="IPR015424">
    <property type="entry name" value="PyrdxlP-dep_Trfase"/>
</dbReference>
<dbReference type="EC" id="2.6.1.51" evidence="7"/>
<dbReference type="InterPro" id="IPR000192">
    <property type="entry name" value="Aminotrans_V_dom"/>
</dbReference>
<dbReference type="GO" id="GO:0005777">
    <property type="term" value="C:peroxisome"/>
    <property type="evidence" value="ECO:0007669"/>
    <property type="project" value="TreeGrafter"/>
</dbReference>
<keyword evidence="4 7" id="KW-0808">Transferase</keyword>
<dbReference type="EC" id="2.6.1.44" evidence="7"/>
<evidence type="ECO:0000256" key="3">
    <source>
        <dbReference type="ARBA" id="ARBA00022576"/>
    </source>
</evidence>
<sequence length="360" mass="39000">MGPGPSDVHPRILSAMARPTIGHLDPAFVGMMDETKEALKYAFQTENDLTMPVSAPGSAGMETCFANLVEPGDKVIVCINGVFGIRMKENITRFGGEAIVVEDDWGTAVSTDKVGQALKDNPDAVILAFVHAETSTGALSDAKTLCQLAHQHDCITIVDAVTSLGGVELRVDEWEIDAIYSGTQKCLSAMPGISPVSISERAIKKLTNRKIPVTSWFLDLNLVMGYWGEGAKRTYHHTAPVNTLYGLHESLVMLSDEGLENAWARHQSNHEILRDGLEAMGINFLVKKEDRLPQLNAVFIPEGADDAAVRSTLLNDYNLEIGAGLGAYAGKVWRIGLMGHTSRLENITLCLAALKETLSK</sequence>
<gene>
    <name evidence="7" type="ORF">MNB_SUP05-12-797</name>
</gene>
<feature type="domain" description="Aminotransferase class V" evidence="6">
    <location>
        <begin position="22"/>
        <end position="324"/>
    </location>
</feature>
<dbReference type="PANTHER" id="PTHR21152">
    <property type="entry name" value="AMINOTRANSFERASE CLASS V"/>
    <property type="match status" value="1"/>
</dbReference>
<keyword evidence="7" id="KW-0670">Pyruvate</keyword>
<dbReference type="EMBL" id="FPHT01000261">
    <property type="protein sequence ID" value="SFV82728.1"/>
    <property type="molecule type" value="Genomic_DNA"/>
</dbReference>
<evidence type="ECO:0000256" key="1">
    <source>
        <dbReference type="ARBA" id="ARBA00001933"/>
    </source>
</evidence>
<keyword evidence="3 7" id="KW-0032">Aminotransferase</keyword>
<comment type="similarity">
    <text evidence="2">Belongs to the class-V pyridoxal-phosphate-dependent aminotransferase family.</text>
</comment>
<proteinExistence type="inferred from homology"/>
<dbReference type="PIRSF" id="PIRSF000524">
    <property type="entry name" value="SPT"/>
    <property type="match status" value="1"/>
</dbReference>
<dbReference type="InterPro" id="IPR015422">
    <property type="entry name" value="PyrdxlP-dep_Trfase_small"/>
</dbReference>
<evidence type="ECO:0000256" key="5">
    <source>
        <dbReference type="ARBA" id="ARBA00022898"/>
    </source>
</evidence>
<evidence type="ECO:0000256" key="4">
    <source>
        <dbReference type="ARBA" id="ARBA00022679"/>
    </source>
</evidence>
<dbReference type="Gene3D" id="3.40.640.10">
    <property type="entry name" value="Type I PLP-dependent aspartate aminotransferase-like (Major domain)"/>
    <property type="match status" value="1"/>
</dbReference>
<dbReference type="GO" id="GO:0019265">
    <property type="term" value="P:glycine biosynthetic process, by transamination of glyoxylate"/>
    <property type="evidence" value="ECO:0007669"/>
    <property type="project" value="TreeGrafter"/>
</dbReference>